<gene>
    <name evidence="2" type="ORF">H0H81_000846</name>
</gene>
<sequence>MSPPPPPYILEDRTGSLTHTDFDDLYDRIFFHISRAPANGTTTIIYNMNVRGSPHRDGLPFHGQPVVLLKFPPDERLGTITYLDAQQPQTMQNYLRKSAMFGSSLFRKFTASDGREYQWGHHMFDGQEWSCLVAHFDVKPPDARPYDPQVSGNYLTIYEQFFPLTLELLASLMIMRHIKKHHL</sequence>
<evidence type="ECO:0000313" key="3">
    <source>
        <dbReference type="Proteomes" id="UP000717328"/>
    </source>
</evidence>
<organism evidence="2 3">
    <name type="scientific">Sphagnurus paluster</name>
    <dbReference type="NCBI Taxonomy" id="117069"/>
    <lineage>
        <taxon>Eukaryota</taxon>
        <taxon>Fungi</taxon>
        <taxon>Dikarya</taxon>
        <taxon>Basidiomycota</taxon>
        <taxon>Agaricomycotina</taxon>
        <taxon>Agaricomycetes</taxon>
        <taxon>Agaricomycetidae</taxon>
        <taxon>Agaricales</taxon>
        <taxon>Tricholomatineae</taxon>
        <taxon>Lyophyllaceae</taxon>
        <taxon>Sphagnurus</taxon>
    </lineage>
</organism>
<evidence type="ECO:0000313" key="2">
    <source>
        <dbReference type="EMBL" id="KAG5634765.1"/>
    </source>
</evidence>
<dbReference type="OrthoDB" id="2910790at2759"/>
<feature type="domain" description="DUF6593" evidence="1">
    <location>
        <begin position="17"/>
        <end position="177"/>
    </location>
</feature>
<dbReference type="EMBL" id="JABCKI010006281">
    <property type="protein sequence ID" value="KAG5634765.1"/>
    <property type="molecule type" value="Genomic_DNA"/>
</dbReference>
<dbReference type="AlphaFoldDB" id="A0A9P7FSX4"/>
<keyword evidence="3" id="KW-1185">Reference proteome</keyword>
<accession>A0A9P7FSX4</accession>
<protein>
    <recommendedName>
        <fullName evidence="1">DUF6593 domain-containing protein</fullName>
    </recommendedName>
</protein>
<comment type="caution">
    <text evidence="2">The sequence shown here is derived from an EMBL/GenBank/DDBJ whole genome shotgun (WGS) entry which is preliminary data.</text>
</comment>
<reference evidence="2" key="2">
    <citation type="submission" date="2021-10" db="EMBL/GenBank/DDBJ databases">
        <title>Phylogenomics reveals ancestral predisposition of the termite-cultivated fungus Termitomyces towards a domesticated lifestyle.</title>
        <authorList>
            <person name="Auxier B."/>
            <person name="Grum-Grzhimaylo A."/>
            <person name="Cardenas M.E."/>
            <person name="Lodge J.D."/>
            <person name="Laessoe T."/>
            <person name="Pedersen O."/>
            <person name="Smith M.E."/>
            <person name="Kuyper T.W."/>
            <person name="Franco-Molano E.A."/>
            <person name="Baroni T.J."/>
            <person name="Aanen D.K."/>
        </authorList>
    </citation>
    <scope>NUCLEOTIDE SEQUENCE</scope>
    <source>
        <strain evidence="2">D49</strain>
    </source>
</reference>
<dbReference type="Pfam" id="PF20236">
    <property type="entry name" value="DUF6593"/>
    <property type="match status" value="1"/>
</dbReference>
<dbReference type="InterPro" id="IPR046528">
    <property type="entry name" value="DUF6593"/>
</dbReference>
<name>A0A9P7FSX4_9AGAR</name>
<dbReference type="Proteomes" id="UP000717328">
    <property type="component" value="Unassembled WGS sequence"/>
</dbReference>
<reference evidence="2" key="1">
    <citation type="submission" date="2021-02" db="EMBL/GenBank/DDBJ databases">
        <authorList>
            <person name="Nieuwenhuis M."/>
            <person name="Van De Peppel L.J.J."/>
        </authorList>
    </citation>
    <scope>NUCLEOTIDE SEQUENCE</scope>
    <source>
        <strain evidence="2">D49</strain>
    </source>
</reference>
<evidence type="ECO:0000259" key="1">
    <source>
        <dbReference type="Pfam" id="PF20236"/>
    </source>
</evidence>
<proteinExistence type="predicted"/>